<dbReference type="InterPro" id="IPR001387">
    <property type="entry name" value="Cro/C1-type_HTH"/>
</dbReference>
<dbReference type="PROSITE" id="PS50943">
    <property type="entry name" value="HTH_CROC1"/>
    <property type="match status" value="1"/>
</dbReference>
<evidence type="ECO:0000313" key="4">
    <source>
        <dbReference type="Proteomes" id="UP001596383"/>
    </source>
</evidence>
<reference evidence="3 4" key="1">
    <citation type="journal article" date="2019" name="Int. J. Syst. Evol. Microbiol.">
        <title>The Global Catalogue of Microorganisms (GCM) 10K type strain sequencing project: providing services to taxonomists for standard genome sequencing and annotation.</title>
        <authorList>
            <consortium name="The Broad Institute Genomics Platform"/>
            <consortium name="The Broad Institute Genome Sequencing Center for Infectious Disease"/>
            <person name="Wu L."/>
            <person name="Ma J."/>
        </authorList>
    </citation>
    <scope>NUCLEOTIDE SEQUENCE [LARGE SCALE GENOMIC DNA]</scope>
    <source>
        <strain evidence="3 4">LMG 29247</strain>
    </source>
</reference>
<dbReference type="PANTHER" id="PTHR46558">
    <property type="entry name" value="TRACRIPTIONAL REGULATORY PROTEIN-RELATED-RELATED"/>
    <property type="match status" value="1"/>
</dbReference>
<feature type="domain" description="HTH cro/C1-type" evidence="2">
    <location>
        <begin position="5"/>
        <end position="59"/>
    </location>
</feature>
<keyword evidence="4" id="KW-1185">Reference proteome</keyword>
<dbReference type="Proteomes" id="UP001596383">
    <property type="component" value="Unassembled WGS sequence"/>
</dbReference>
<evidence type="ECO:0000256" key="1">
    <source>
        <dbReference type="ARBA" id="ARBA00023125"/>
    </source>
</evidence>
<sequence length="67" mass="7758">MENDLRDKRTERGLTQQELADSVGVSRQTIYAIENSKYDPSLELAFKLARRFDCAVEDLFHPELDDP</sequence>
<protein>
    <submittedName>
        <fullName evidence="3">Helix-turn-helix transcriptional regulator</fullName>
    </submittedName>
</protein>
<evidence type="ECO:0000313" key="3">
    <source>
        <dbReference type="EMBL" id="MFC6763880.1"/>
    </source>
</evidence>
<dbReference type="InterPro" id="IPR010982">
    <property type="entry name" value="Lambda_DNA-bd_dom_sf"/>
</dbReference>
<gene>
    <name evidence="3" type="ORF">ACFQE6_02035</name>
</gene>
<dbReference type="AlphaFoldDB" id="A0ABD5SH84"/>
<dbReference type="SMART" id="SM00530">
    <property type="entry name" value="HTH_XRE"/>
    <property type="match status" value="1"/>
</dbReference>
<dbReference type="EMBL" id="JBHSWV010000025">
    <property type="protein sequence ID" value="MFC6763880.1"/>
    <property type="molecule type" value="Genomic_DNA"/>
</dbReference>
<keyword evidence="1" id="KW-0238">DNA-binding</keyword>
<proteinExistence type="predicted"/>
<dbReference type="GO" id="GO:0003677">
    <property type="term" value="F:DNA binding"/>
    <property type="evidence" value="ECO:0007669"/>
    <property type="project" value="UniProtKB-KW"/>
</dbReference>
<dbReference type="RefSeq" id="WP_273736987.1">
    <property type="nucleotide sequence ID" value="NZ_JAQIVI010000025.1"/>
</dbReference>
<name>A0ABD5SH84_9EURY</name>
<dbReference type="Gene3D" id="1.10.260.40">
    <property type="entry name" value="lambda repressor-like DNA-binding domains"/>
    <property type="match status" value="1"/>
</dbReference>
<organism evidence="3 4">
    <name type="scientific">Natrinema soli</name>
    <dbReference type="NCBI Taxonomy" id="1930624"/>
    <lineage>
        <taxon>Archaea</taxon>
        <taxon>Methanobacteriati</taxon>
        <taxon>Methanobacteriota</taxon>
        <taxon>Stenosarchaea group</taxon>
        <taxon>Halobacteria</taxon>
        <taxon>Halobacteriales</taxon>
        <taxon>Natrialbaceae</taxon>
        <taxon>Natrinema</taxon>
    </lineage>
</organism>
<comment type="caution">
    <text evidence="3">The sequence shown here is derived from an EMBL/GenBank/DDBJ whole genome shotgun (WGS) entry which is preliminary data.</text>
</comment>
<dbReference type="PANTHER" id="PTHR46558:SF4">
    <property type="entry name" value="DNA-BIDING PHAGE PROTEIN"/>
    <property type="match status" value="1"/>
</dbReference>
<dbReference type="Pfam" id="PF01381">
    <property type="entry name" value="HTH_3"/>
    <property type="match status" value="1"/>
</dbReference>
<accession>A0ABD5SH84</accession>
<dbReference type="CDD" id="cd00093">
    <property type="entry name" value="HTH_XRE"/>
    <property type="match status" value="1"/>
</dbReference>
<dbReference type="SUPFAM" id="SSF47413">
    <property type="entry name" value="lambda repressor-like DNA-binding domains"/>
    <property type="match status" value="1"/>
</dbReference>
<evidence type="ECO:0000259" key="2">
    <source>
        <dbReference type="PROSITE" id="PS50943"/>
    </source>
</evidence>